<organism evidence="4 5">
    <name type="scientific">Sphingomonas japonica</name>
    <dbReference type="NCBI Taxonomy" id="511662"/>
    <lineage>
        <taxon>Bacteria</taxon>
        <taxon>Pseudomonadati</taxon>
        <taxon>Pseudomonadota</taxon>
        <taxon>Alphaproteobacteria</taxon>
        <taxon>Sphingomonadales</taxon>
        <taxon>Sphingomonadaceae</taxon>
        <taxon>Sphingomonas</taxon>
    </lineage>
</organism>
<keyword evidence="1" id="KW-0472">Membrane</keyword>
<name>A0ABX0U0I3_9SPHN</name>
<dbReference type="InterPro" id="IPR046278">
    <property type="entry name" value="DUF6311"/>
</dbReference>
<dbReference type="Pfam" id="PF25853">
    <property type="entry name" value="DUF6311_C"/>
    <property type="match status" value="1"/>
</dbReference>
<sequence>MASATTMPRVSPATFLPAIALTALAVGIFALWMHPAVLDPSNVGWLMVGSDRGQAMIGLAAYLREGSGAWPVTLTPLLGAPDGTALLLTDSIPLLGILLKPFAAILPDGWQYVGLWYLACLLLHVFFAWKLIRPHAPDALGAWLGTALLTLFPPLLNRWVHASLASQWLILWGLWLFIESDRERRPLAWAALLVLTALIHNYLLLMIGAIWASAVLRDIIRGPGRAQTLMIALATGAIVLAAAATHGVFGNHYASTGDYGAFPMALDAWWNPAHPTYSALIPASSENDGRGFEGLQYLGAGLLTLVLAAAALLAIRRDRTAIPDAVIRLRWLLPAFLVLILLAIGPQGLWRGVPLFTLPVPTVVIDTLDPVRAAGRLAWPVTYALALSAILIVVRWRHGSLILAAALAIQLIDLAPMIGAIRHRSAEADQPAHYPRTPDPRWEALVASAARIDFQPPRVRADLPVMHEVTLRAILACRPVNFTYTARQTPAAVARLTSERAGYRKGMIDPTRLYVLLRDSVPPALADRIKVIDGVAVIPPSARAKPASCE</sequence>
<dbReference type="Proteomes" id="UP000788153">
    <property type="component" value="Unassembled WGS sequence"/>
</dbReference>
<feature type="transmembrane region" description="Helical" evidence="1">
    <location>
        <begin position="327"/>
        <end position="350"/>
    </location>
</feature>
<reference evidence="4 5" key="1">
    <citation type="submission" date="2020-03" db="EMBL/GenBank/DDBJ databases">
        <title>Genomic Encyclopedia of Type Strains, Phase IV (KMG-IV): sequencing the most valuable type-strain genomes for metagenomic binning, comparative biology and taxonomic classification.</title>
        <authorList>
            <person name="Goeker M."/>
        </authorList>
    </citation>
    <scope>NUCLEOTIDE SEQUENCE [LARGE SCALE GENOMIC DNA]</scope>
    <source>
        <strain evidence="4 5">DSM 22753</strain>
    </source>
</reference>
<feature type="transmembrane region" description="Helical" evidence="1">
    <location>
        <begin position="401"/>
        <end position="421"/>
    </location>
</feature>
<feature type="transmembrane region" description="Helical" evidence="1">
    <location>
        <begin position="135"/>
        <end position="152"/>
    </location>
</feature>
<feature type="transmembrane region" description="Helical" evidence="1">
    <location>
        <begin position="377"/>
        <end position="394"/>
    </location>
</feature>
<feature type="transmembrane region" description="Helical" evidence="1">
    <location>
        <begin position="228"/>
        <end position="249"/>
    </location>
</feature>
<accession>A0ABX0U0I3</accession>
<gene>
    <name evidence="4" type="ORF">FHT01_001631</name>
</gene>
<evidence type="ECO:0000313" key="5">
    <source>
        <dbReference type="Proteomes" id="UP000788153"/>
    </source>
</evidence>
<keyword evidence="1" id="KW-1133">Transmembrane helix</keyword>
<feature type="domain" description="DUF6311" evidence="2">
    <location>
        <begin position="23"/>
        <end position="414"/>
    </location>
</feature>
<dbReference type="InterPro" id="IPR058671">
    <property type="entry name" value="DUF6311_C"/>
</dbReference>
<evidence type="ECO:0000313" key="4">
    <source>
        <dbReference type="EMBL" id="NIJ24089.1"/>
    </source>
</evidence>
<evidence type="ECO:0008006" key="6">
    <source>
        <dbReference type="Google" id="ProtNLM"/>
    </source>
</evidence>
<protein>
    <recommendedName>
        <fullName evidence="6">4-amino-4-deoxy-L-arabinose transferase</fullName>
    </recommendedName>
</protein>
<evidence type="ECO:0000259" key="2">
    <source>
        <dbReference type="Pfam" id="PF19830"/>
    </source>
</evidence>
<dbReference type="EMBL" id="JAASQP010000001">
    <property type="protein sequence ID" value="NIJ24089.1"/>
    <property type="molecule type" value="Genomic_DNA"/>
</dbReference>
<evidence type="ECO:0000259" key="3">
    <source>
        <dbReference type="Pfam" id="PF25853"/>
    </source>
</evidence>
<proteinExistence type="predicted"/>
<comment type="caution">
    <text evidence="4">The sequence shown here is derived from an EMBL/GenBank/DDBJ whole genome shotgun (WGS) entry which is preliminary data.</text>
</comment>
<feature type="domain" description="DUF6311" evidence="3">
    <location>
        <begin position="441"/>
        <end position="540"/>
    </location>
</feature>
<feature type="transmembrane region" description="Helical" evidence="1">
    <location>
        <begin position="295"/>
        <end position="315"/>
    </location>
</feature>
<dbReference type="RefSeq" id="WP_140046469.1">
    <property type="nucleotide sequence ID" value="NZ_BAAAEV010000001.1"/>
</dbReference>
<keyword evidence="5" id="KW-1185">Reference proteome</keyword>
<feature type="transmembrane region" description="Helical" evidence="1">
    <location>
        <begin position="190"/>
        <end position="216"/>
    </location>
</feature>
<dbReference type="Pfam" id="PF19830">
    <property type="entry name" value="DUF6311"/>
    <property type="match status" value="1"/>
</dbReference>
<feature type="transmembrane region" description="Helical" evidence="1">
    <location>
        <begin position="12"/>
        <end position="33"/>
    </location>
</feature>
<feature type="transmembrane region" description="Helical" evidence="1">
    <location>
        <begin position="159"/>
        <end position="178"/>
    </location>
</feature>
<feature type="transmembrane region" description="Helical" evidence="1">
    <location>
        <begin position="84"/>
        <end position="103"/>
    </location>
</feature>
<keyword evidence="1" id="KW-0812">Transmembrane</keyword>
<evidence type="ECO:0000256" key="1">
    <source>
        <dbReference type="SAM" id="Phobius"/>
    </source>
</evidence>
<feature type="transmembrane region" description="Helical" evidence="1">
    <location>
        <begin position="110"/>
        <end position="129"/>
    </location>
</feature>